<dbReference type="Pfam" id="PF00078">
    <property type="entry name" value="RVT_1"/>
    <property type="match status" value="1"/>
</dbReference>
<name>A0A803Q6Y1_CANSA</name>
<evidence type="ECO:0000313" key="10">
    <source>
        <dbReference type="Proteomes" id="UP000596661"/>
    </source>
</evidence>
<dbReference type="Pfam" id="PF14392">
    <property type="entry name" value="zf-CCHC_4"/>
    <property type="match status" value="2"/>
</dbReference>
<feature type="domain" description="RNase H type-1" evidence="5">
    <location>
        <begin position="1528"/>
        <end position="1650"/>
    </location>
</feature>
<dbReference type="CDD" id="cd06222">
    <property type="entry name" value="RNase_H_like"/>
    <property type="match status" value="2"/>
</dbReference>
<dbReference type="Gene3D" id="3.60.10.10">
    <property type="entry name" value="Endonuclease/exonuclease/phosphatase"/>
    <property type="match status" value="1"/>
</dbReference>
<feature type="compositionally biased region" description="Polar residues" evidence="2">
    <location>
        <begin position="1451"/>
        <end position="1465"/>
    </location>
</feature>
<feature type="coiled-coil region" evidence="1">
    <location>
        <begin position="2343"/>
        <end position="2373"/>
    </location>
</feature>
<dbReference type="InterPro" id="IPR000477">
    <property type="entry name" value="RT_dom"/>
</dbReference>
<dbReference type="CDD" id="cd01650">
    <property type="entry name" value="RT_nLTR_like"/>
    <property type="match status" value="1"/>
</dbReference>
<feature type="domain" description="RNase H type-1" evidence="5">
    <location>
        <begin position="2918"/>
        <end position="3040"/>
    </location>
</feature>
<organism evidence="9 10">
    <name type="scientific">Cannabis sativa</name>
    <name type="common">Hemp</name>
    <name type="synonym">Marijuana</name>
    <dbReference type="NCBI Taxonomy" id="3483"/>
    <lineage>
        <taxon>Eukaryota</taxon>
        <taxon>Viridiplantae</taxon>
        <taxon>Streptophyta</taxon>
        <taxon>Embryophyta</taxon>
        <taxon>Tracheophyta</taxon>
        <taxon>Spermatophyta</taxon>
        <taxon>Magnoliopsida</taxon>
        <taxon>eudicotyledons</taxon>
        <taxon>Gunneridae</taxon>
        <taxon>Pentapetalae</taxon>
        <taxon>rosids</taxon>
        <taxon>fabids</taxon>
        <taxon>Rosales</taxon>
        <taxon>Cannabaceae</taxon>
        <taxon>Cannabis</taxon>
    </lineage>
</organism>
<dbReference type="InterPro" id="IPR044730">
    <property type="entry name" value="RNase_H-like_dom_plant"/>
</dbReference>
<proteinExistence type="predicted"/>
<dbReference type="InterPro" id="IPR025836">
    <property type="entry name" value="Zn_knuckle_CX2CX4HX4C"/>
</dbReference>
<feature type="domain" description="Reverse transcriptase zinc-binding" evidence="6">
    <location>
        <begin position="2730"/>
        <end position="2800"/>
    </location>
</feature>
<dbReference type="Pfam" id="PF13456">
    <property type="entry name" value="RVT_3"/>
    <property type="match status" value="2"/>
</dbReference>
<dbReference type="SUPFAM" id="SSF56672">
    <property type="entry name" value="DNA/RNA polymerases"/>
    <property type="match status" value="1"/>
</dbReference>
<dbReference type="PANTHER" id="PTHR33116:SF86">
    <property type="entry name" value="REVERSE TRANSCRIPTASE DOMAIN-CONTAINING PROTEIN"/>
    <property type="match status" value="1"/>
</dbReference>
<feature type="domain" description="Reverse transcriptase" evidence="3">
    <location>
        <begin position="883"/>
        <end position="987"/>
    </location>
</feature>
<dbReference type="EMBL" id="UZAU01000650">
    <property type="status" value="NOT_ANNOTATED_CDS"/>
    <property type="molecule type" value="Genomic_DNA"/>
</dbReference>
<evidence type="ECO:0000256" key="1">
    <source>
        <dbReference type="SAM" id="Coils"/>
    </source>
</evidence>
<evidence type="ECO:0000259" key="6">
    <source>
        <dbReference type="Pfam" id="PF13966"/>
    </source>
</evidence>
<keyword evidence="10" id="KW-1185">Reference proteome</keyword>
<dbReference type="InterPro" id="IPR036397">
    <property type="entry name" value="RNaseH_sf"/>
</dbReference>
<dbReference type="Pfam" id="PF13966">
    <property type="entry name" value="zf-RVT"/>
    <property type="match status" value="2"/>
</dbReference>
<dbReference type="Pfam" id="PF14111">
    <property type="entry name" value="DUF4283"/>
    <property type="match status" value="1"/>
</dbReference>
<dbReference type="Pfam" id="PF03372">
    <property type="entry name" value="Exo_endo_phos"/>
    <property type="match status" value="1"/>
</dbReference>
<evidence type="ECO:0000313" key="9">
    <source>
        <dbReference type="EnsemblPlants" id="cds.evm.model.07.898"/>
    </source>
</evidence>
<dbReference type="Gramene" id="evm.model.07.898">
    <property type="protein sequence ID" value="cds.evm.model.07.898"/>
    <property type="gene ID" value="evm.TU.07.898"/>
</dbReference>
<dbReference type="EnsemblPlants" id="evm.model.07.898">
    <property type="protein sequence ID" value="cds.evm.model.07.898"/>
    <property type="gene ID" value="evm.TU.07.898"/>
</dbReference>
<dbReference type="GO" id="GO:0004523">
    <property type="term" value="F:RNA-DNA hybrid ribonuclease activity"/>
    <property type="evidence" value="ECO:0007669"/>
    <property type="project" value="InterPro"/>
</dbReference>
<evidence type="ECO:0000259" key="8">
    <source>
        <dbReference type="Pfam" id="PF14392"/>
    </source>
</evidence>
<dbReference type="GO" id="GO:0003676">
    <property type="term" value="F:nucleic acid binding"/>
    <property type="evidence" value="ECO:0007669"/>
    <property type="project" value="InterPro"/>
</dbReference>
<feature type="domain" description="Endonuclease/exonuclease/phosphatase" evidence="4">
    <location>
        <begin position="481"/>
        <end position="627"/>
    </location>
</feature>
<dbReference type="InterPro" id="IPR036691">
    <property type="entry name" value="Endo/exonu/phosph_ase_sf"/>
</dbReference>
<dbReference type="Gene3D" id="3.30.420.10">
    <property type="entry name" value="Ribonuclease H-like superfamily/Ribonuclease H"/>
    <property type="match status" value="2"/>
</dbReference>
<evidence type="ECO:0000259" key="3">
    <source>
        <dbReference type="Pfam" id="PF00078"/>
    </source>
</evidence>
<feature type="domain" description="Zinc knuckle CX2CX4HX4C" evidence="8">
    <location>
        <begin position="1852"/>
        <end position="1897"/>
    </location>
</feature>
<feature type="domain" description="DUF4283" evidence="7">
    <location>
        <begin position="30"/>
        <end position="102"/>
    </location>
</feature>
<dbReference type="InterPro" id="IPR012337">
    <property type="entry name" value="RNaseH-like_sf"/>
</dbReference>
<evidence type="ECO:0000259" key="7">
    <source>
        <dbReference type="Pfam" id="PF14111"/>
    </source>
</evidence>
<sequence>MKGIINLEEDEESILAFDEEEVTSLDETKDHCLLARVLTKKPVYLSTLQKQMKRHWDGRFPAKITEKETDLFMVSFGCEGDMERVLTQEPWHFQNHHIVLQKPSALQNLTPSDLRFSPFWVQVYSVPFLSKSRGLAKALGNIIGEFMEVFTDSLNEGWGPFLRIRVKIDVTKPLRRGRNIRLQQIRDKFWVDFRYERLPEWCMECGCLGHPYQKCSTFLELIDNGIEPELAYGPTIKGAALPSSGYDRYRTDFSKGNAWPLVTRLARKTIMNTISALSLFVNVVGNNQSPLDNLQNNSSTPISFTPATLNSASLVHNEITMAITSTNSKADAKKKAPESMNQPPAGANSDVTPAKNHYTAAFGFQGGSQRVGLPTGTQSATNFEAPSSKVSSITKVGTFVPSSTTLPTSPNESDLTEVFMPNIGQPLGYVATYPLEANTTNLFNIASNFTGQPSHTPIMSDATTTMTTTALYAPQIAMKILSWNACGLGNPSAFRQLRLLVTEQTPHVLFIMETKLDCNVVTRYRQALRFSNGLEVPRVGLSGGLLLLWKDNVDVTLLNYNLNIFDCYIKSDNGQSWHFSAFYGAPETHKRIHTWTLLERCKDVAPLMPWLVIGDFNEILSNDNKLGGALRNEQQMDKFRSVLDTCYLYEQPFEGDPFTWIKGRHNHNMKYGNIKKKIKAAHKEVELLNNQQTRTNESVCKLKKMEDTLDELLSQEEVYWQQRSRIDWLQSGDENTKFFHAYASSRKSNNTIKLLHNEVGVAVSSKQGLTEIICNFFTNLFTATGTNAAALQQILHAIPTTVSDDMNSSLLLPFTATEVLDALRTMSPDKSPGSDGMSAMFYQHYWDHIGTDVTAVVLGVLNDGHNMSRINQSVITLIPKVNKPKGMGDYRPISLCNVIYKLISKVIVLRFKDVLPLVISENQSAFLPNRLITDNVLVAFELVHHLKHKTQGTKGYSALKLDMSKAFDRVEWDYLSAMMRRISLVKTLGMPICECHETYLGLPAYSSHNKKELFSNVKERIWKLLHAWNEKLFSVGGKEVLLKAVVQSIPTYAMSCFRLPTSFCNQIESMMANFWWGTNKDGSKIHWKRWKLLCKSKFEGGMGFRSFVDFNQAMLAKQAWRLFDNPNSLLGRLLKHRYFPQNSFLEAHKGHSPSLMWQGIHWGRELLLKGLRYKIGNGFHVRSGLNPWIPGHDEFKPISYTRDPSTPVSTYILDTMEWNLPQLHQDFAQIDIDRILTIPLSFYQSSDRLIWHHNNNGFYSVKSGFHLATSLSEKDQESSSDDYKTWWKFFWKLHLPPKVKIFTWKVIQNALPVTTALHKRKVIDSALCTRCKSAWESIGHALFSCKFAKSIWKNTKFQIDTHHAMGMFNGDYLIHLASTMDKENFEALICVMWSIWNDRNKFLHGGKQRDSFTLASYALNYIEQYRSAKRISCTKLQQPHQQINHIATPTSRSTHQQGFQGQCPTTDHPHGSQVPAHQTQLNAHQLQQPDLNMRHQSTISTANDNVPFQQAGDDIVWKPPPMNKLKMNVDAATNSNTRTLGIGAVVRNYKGEVMAALSKKVQGCFRSDEMEAKALFHSLNWATQNQMSITLVETDALRVSSVLNYNLNDLSCFNDLITDVRCLLSSFSRVTVTHACRQANQAAHGLAKYALELDEDVTWIGEIPHPIFSVIPYSNMDPFSDSLHSTLSLTDEEQNIISLPTATEPNALHKTPFSLIARVISSRLIYKLGFFGQMSGHWAGRYPVVITEFQSDMFHISFGCEGDRRRVLNKEPWHFQNHLIVLHIPDARLNVSKENLIYTPFWVQIYRLPFLSKTTALAEALGNTIGEFIDVFEDSTNKGWGPFLRVRIKICVTKSLLRGQMIRLPSIKDEFWIDYRYERLPEFCFECGILGHPYEQCVAFMERMDNGNDDDLPYGPWLKGARLPTNSYDRYRTDFSKANAWPLLTRLARQSLASTITISRPPLAPTTTQNLISPLPPSTLSLTTSPLAITTAFPHSPYMTDTPPSSNLNNRNNKGKNIFGAPFIPNSILPNPSSTDIPSNSTTFINPQSSVTVADFTHIYVPDLGHAGMSHNVFSTYPPLTSPTFPTPSLKSLFISTTTQPTTSISVSTPTLPSSLSHDMPTDYLDKENTPPSTTAKRQTEPVSMRKFLKRCRGVGSQSASFFTPESHTESLVSSNEDSIDSLDLIRFLALDSLYASIMVLNHPVDPCLHFTAFYGSPHAQNKEASWTLLQRLADVAPTLPWLTIGDFNEIISNSNKSGGSLRNEKQMETFLKVLDHCSLHETSFEDPECKELIIQCWNQSTFSDPVQGLLSNLDSCATSLQLWHRHKFGSMKKDIAETQSQVNVLNNLNHRNRENMNELKRAESILDDLLEQEEIYWQQRSRVDWLSSGDRNTKFFHAKASARKSNNKIKSLINAAGVRVHTKADLAATVHEYFASIFATDSIDEDSLSQTLAAIPHMEMFSGIKEKIWRLMHNWNEKIFSAGGKEVLLKAVVQSIPTYAMSCFCLPVSFCNQVESMMANFWWGLNENGSKIHWRSWKLLCKRKDEGGMGFRSFVHFNQALLAKQAWRLHSQPDSLLTKLLKCRYYSNNSFLEASLGHSPSLTWQGIHWGKKLLISGLRWKIREGCRIHCRQDPWIPGHSTFLPFHYNGPINGVVSNLIKDNREWDLDLLQQWFFQPDVERILTIPLSFFRNNDSLIWHHHTSGLYTVQTGYHLASSLEDADFCSGSYSNSPWWKFFWALQLPQKIKIFTWRVFHDALPVATGLVKRKVITDSTCSICRQAWETVGHALFGCKYAKAVWRISGFNFDWYKASSMKKGDYLVHLSSIHSKSEMERIICMLWSIWTERNRVVHGHKAKQARELSTFAENYLLNYRAALSKYQQPLQKPVAAIGNGTHPSTSNGHNPPWKPPPPAIFKLNIDAANDRTTHTTGLGAIIRDSTGFIVAAFSKKLLGSFDPHEMEALALFHGVHYAIPFQFPHLQIETDALRVKNAICNPTTASSIFNDIIMDVSSLLSFFPIVNVSLVRRSANMAAGGLAKFALGVDEDCFWSDCIPPPINSVVVNDFSV</sequence>
<feature type="domain" description="Zinc knuckle CX2CX4HX4C" evidence="8">
    <location>
        <begin position="168"/>
        <end position="216"/>
    </location>
</feature>
<protein>
    <recommendedName>
        <fullName evidence="11">Reverse transcriptase</fullName>
    </recommendedName>
</protein>
<feature type="region of interest" description="Disordered" evidence="2">
    <location>
        <begin position="1451"/>
        <end position="1477"/>
    </location>
</feature>
<feature type="domain" description="Reverse transcriptase zinc-binding" evidence="6">
    <location>
        <begin position="1259"/>
        <end position="1352"/>
    </location>
</feature>
<dbReference type="SUPFAM" id="SSF56219">
    <property type="entry name" value="DNase I-like"/>
    <property type="match status" value="2"/>
</dbReference>
<dbReference type="InterPro" id="IPR026960">
    <property type="entry name" value="RVT-Znf"/>
</dbReference>
<accession>A0A803Q6Y1</accession>
<feature type="region of interest" description="Disordered" evidence="2">
    <location>
        <begin position="327"/>
        <end position="350"/>
    </location>
</feature>
<dbReference type="InterPro" id="IPR005135">
    <property type="entry name" value="Endo/exonuclease/phosphatase"/>
</dbReference>
<dbReference type="InterPro" id="IPR002156">
    <property type="entry name" value="RNaseH_domain"/>
</dbReference>
<reference evidence="9" key="2">
    <citation type="submission" date="2021-03" db="UniProtKB">
        <authorList>
            <consortium name="EnsemblPlants"/>
        </authorList>
    </citation>
    <scope>IDENTIFICATION</scope>
</reference>
<dbReference type="Proteomes" id="UP000596661">
    <property type="component" value="Chromosome 7"/>
</dbReference>
<dbReference type="InterPro" id="IPR043502">
    <property type="entry name" value="DNA/RNA_pol_sf"/>
</dbReference>
<keyword evidence="1" id="KW-0175">Coiled coil</keyword>
<evidence type="ECO:0008006" key="11">
    <source>
        <dbReference type="Google" id="ProtNLM"/>
    </source>
</evidence>
<evidence type="ECO:0000259" key="5">
    <source>
        <dbReference type="Pfam" id="PF13456"/>
    </source>
</evidence>
<evidence type="ECO:0000256" key="2">
    <source>
        <dbReference type="SAM" id="MobiDB-lite"/>
    </source>
</evidence>
<reference evidence="9" key="1">
    <citation type="submission" date="2018-11" db="EMBL/GenBank/DDBJ databases">
        <authorList>
            <person name="Grassa J C."/>
        </authorList>
    </citation>
    <scope>NUCLEOTIDE SEQUENCE [LARGE SCALE GENOMIC DNA]</scope>
</reference>
<evidence type="ECO:0000259" key="4">
    <source>
        <dbReference type="Pfam" id="PF03372"/>
    </source>
</evidence>
<dbReference type="PANTHER" id="PTHR33116">
    <property type="entry name" value="REVERSE TRANSCRIPTASE ZINC-BINDING DOMAIN-CONTAINING PROTEIN-RELATED-RELATED"/>
    <property type="match status" value="1"/>
</dbReference>
<dbReference type="SUPFAM" id="SSF53098">
    <property type="entry name" value="Ribonuclease H-like"/>
    <property type="match status" value="2"/>
</dbReference>
<dbReference type="InterPro" id="IPR025558">
    <property type="entry name" value="DUF4283"/>
</dbReference>